<accession>A0A173ZG71</accession>
<dbReference type="AlphaFoldDB" id="A0A173ZG71"/>
<evidence type="ECO:0000313" key="1">
    <source>
        <dbReference type="EMBL" id="CUN74125.1"/>
    </source>
</evidence>
<protein>
    <submittedName>
        <fullName evidence="1">Uncharacterized protein</fullName>
    </submittedName>
</protein>
<organism evidence="1 2">
    <name type="scientific">Collinsella aerofaciens</name>
    <dbReference type="NCBI Taxonomy" id="74426"/>
    <lineage>
        <taxon>Bacteria</taxon>
        <taxon>Bacillati</taxon>
        <taxon>Actinomycetota</taxon>
        <taxon>Coriobacteriia</taxon>
        <taxon>Coriobacteriales</taxon>
        <taxon>Coriobacteriaceae</taxon>
        <taxon>Collinsella</taxon>
    </lineage>
</organism>
<sequence length="216" mass="22916">MCGDEYALAGEHLGANLVFEIRPGAGNRIFEALGIGQLIGRDVAVLLLGVGVATVARLERRRAHVEGAAPDEHLLVAVLRRGIGLVETLQRAVVALVELPGFDDGQPFAIHLAEHDVEGVNCTLETRGVADVKVETGFFEGAAACGGFFTARVGELDIGPAGEQVEFVPLGFSVTDKDKLHRLLVCLACHGGLLDLARRACRLLDAAKDTRFSPES</sequence>
<dbReference type="Proteomes" id="UP000095468">
    <property type="component" value="Unassembled WGS sequence"/>
</dbReference>
<evidence type="ECO:0000313" key="2">
    <source>
        <dbReference type="Proteomes" id="UP000095468"/>
    </source>
</evidence>
<gene>
    <name evidence="1" type="ORF">ERS852381_00607</name>
</gene>
<proteinExistence type="predicted"/>
<reference evidence="1 2" key="1">
    <citation type="submission" date="2015-09" db="EMBL/GenBank/DDBJ databases">
        <authorList>
            <consortium name="Pathogen Informatics"/>
        </authorList>
    </citation>
    <scope>NUCLEOTIDE SEQUENCE [LARGE SCALE GENOMIC DNA]</scope>
    <source>
        <strain evidence="1 2">2789STDY5608823</strain>
    </source>
</reference>
<dbReference type="EMBL" id="CYYP01000004">
    <property type="protein sequence ID" value="CUN74125.1"/>
    <property type="molecule type" value="Genomic_DNA"/>
</dbReference>
<name>A0A173ZG71_9ACTN</name>